<dbReference type="SUPFAM" id="SSF51161">
    <property type="entry name" value="Trimeric LpxA-like enzymes"/>
    <property type="match status" value="1"/>
</dbReference>
<sequence>MHKNTMNLSKYDQSNFDRGASGFKIIIWWFIQGTLFRLSLHNMYRWRVFILKIFGAKIGKHVKIRSSAKFTYPWKISIGDYSWIGDDVVLYSLDCIDVGSNTVISQKSYLCTGSHDIYCENFSLKTKPIKIGDSVWIATDSFVHPGVVIGSNSVVTARSTIRKSVDSNVIVGGPFGEYIKDR</sequence>
<evidence type="ECO:0000313" key="4">
    <source>
        <dbReference type="Proteomes" id="UP000078447"/>
    </source>
</evidence>
<protein>
    <submittedName>
        <fullName evidence="3">Colanic acid biosynthesis acetyltransferase WcaF</fullName>
    </submittedName>
</protein>
<dbReference type="InterPro" id="IPR011004">
    <property type="entry name" value="Trimer_LpxA-like_sf"/>
</dbReference>
<dbReference type="CDD" id="cd05825">
    <property type="entry name" value="LbH_wcaF_like"/>
    <property type="match status" value="1"/>
</dbReference>
<gene>
    <name evidence="3" type="ORF">A3783_00150</name>
</gene>
<dbReference type="PANTHER" id="PTHR23416">
    <property type="entry name" value="SIALIC ACID SYNTHASE-RELATED"/>
    <property type="match status" value="1"/>
</dbReference>
<reference evidence="3 4" key="1">
    <citation type="submission" date="2016-03" db="EMBL/GenBank/DDBJ databases">
        <authorList>
            <person name="Cho S.-Y."/>
            <person name="Lim S."/>
            <person name="Kim H."/>
            <person name="Soh E.H."/>
            <person name="Moon J.S."/>
        </authorList>
    </citation>
    <scope>NUCLEOTIDE SEQUENCE [LARGE SCALE GENOMIC DNA]</scope>
    <source>
        <strain evidence="3 4">KCTC 3810</strain>
    </source>
</reference>
<keyword evidence="2" id="KW-0808">Transferase</keyword>
<dbReference type="InterPro" id="IPR001451">
    <property type="entry name" value="Hexapep"/>
</dbReference>
<dbReference type="Pfam" id="PF00132">
    <property type="entry name" value="Hexapep"/>
    <property type="match status" value="1"/>
</dbReference>
<dbReference type="InterPro" id="IPR051159">
    <property type="entry name" value="Hexapeptide_acetyltransf"/>
</dbReference>
<accession>A0ABX2V819</accession>
<dbReference type="RefSeq" id="WP_028105619.1">
    <property type="nucleotide sequence ID" value="NZ_LVVL01000001.1"/>
</dbReference>
<dbReference type="PANTHER" id="PTHR23416:SF23">
    <property type="entry name" value="ACETYLTRANSFERASE C18B11.09C-RELATED"/>
    <property type="match status" value="1"/>
</dbReference>
<evidence type="ECO:0000256" key="2">
    <source>
        <dbReference type="ARBA" id="ARBA00022679"/>
    </source>
</evidence>
<evidence type="ECO:0000256" key="1">
    <source>
        <dbReference type="ARBA" id="ARBA00007274"/>
    </source>
</evidence>
<dbReference type="EMBL" id="LVVL01000001">
    <property type="protein sequence ID" value="OAN14370.1"/>
    <property type="molecule type" value="Genomic_DNA"/>
</dbReference>
<comment type="similarity">
    <text evidence="1">Belongs to the transferase hexapeptide repeat family.</text>
</comment>
<name>A0ABX2V819_9BACL</name>
<keyword evidence="4" id="KW-1185">Reference proteome</keyword>
<dbReference type="Proteomes" id="UP000078447">
    <property type="component" value="Unassembled WGS sequence"/>
</dbReference>
<dbReference type="NCBIfam" id="NF007797">
    <property type="entry name" value="PRK10502.1"/>
    <property type="match status" value="1"/>
</dbReference>
<organism evidence="3 4">
    <name type="scientific">Exiguobacterium undae</name>
    <dbReference type="NCBI Taxonomy" id="169177"/>
    <lineage>
        <taxon>Bacteria</taxon>
        <taxon>Bacillati</taxon>
        <taxon>Bacillota</taxon>
        <taxon>Bacilli</taxon>
        <taxon>Bacillales</taxon>
        <taxon>Bacillales Family XII. Incertae Sedis</taxon>
        <taxon>Exiguobacterium</taxon>
    </lineage>
</organism>
<evidence type="ECO:0000313" key="3">
    <source>
        <dbReference type="EMBL" id="OAN14370.1"/>
    </source>
</evidence>
<comment type="caution">
    <text evidence="3">The sequence shown here is derived from an EMBL/GenBank/DDBJ whole genome shotgun (WGS) entry which is preliminary data.</text>
</comment>
<dbReference type="Gene3D" id="2.160.10.10">
    <property type="entry name" value="Hexapeptide repeat proteins"/>
    <property type="match status" value="1"/>
</dbReference>
<proteinExistence type="inferred from homology"/>